<dbReference type="EMBL" id="BLXT01007141">
    <property type="protein sequence ID" value="GFO36799.1"/>
    <property type="molecule type" value="Genomic_DNA"/>
</dbReference>
<keyword evidence="1" id="KW-0472">Membrane</keyword>
<reference evidence="2 3" key="1">
    <citation type="journal article" date="2021" name="Elife">
        <title>Chloroplast acquisition without the gene transfer in kleptoplastic sea slugs, Plakobranchus ocellatus.</title>
        <authorList>
            <person name="Maeda T."/>
            <person name="Takahashi S."/>
            <person name="Yoshida T."/>
            <person name="Shimamura S."/>
            <person name="Takaki Y."/>
            <person name="Nagai Y."/>
            <person name="Toyoda A."/>
            <person name="Suzuki Y."/>
            <person name="Arimoto A."/>
            <person name="Ishii H."/>
            <person name="Satoh N."/>
            <person name="Nishiyama T."/>
            <person name="Hasebe M."/>
            <person name="Maruyama T."/>
            <person name="Minagawa J."/>
            <person name="Obokata J."/>
            <person name="Shigenobu S."/>
        </authorList>
    </citation>
    <scope>NUCLEOTIDE SEQUENCE [LARGE SCALE GENOMIC DNA]</scope>
</reference>
<keyword evidence="3" id="KW-1185">Reference proteome</keyword>
<evidence type="ECO:0000313" key="2">
    <source>
        <dbReference type="EMBL" id="GFO36799.1"/>
    </source>
</evidence>
<keyword evidence="1" id="KW-1133">Transmembrane helix</keyword>
<keyword evidence="1" id="KW-0812">Transmembrane</keyword>
<dbReference type="AlphaFoldDB" id="A0AAV4CY31"/>
<name>A0AAV4CY31_9GAST</name>
<gene>
    <name evidence="2" type="ORF">PoB_006330400</name>
</gene>
<protein>
    <submittedName>
        <fullName evidence="2">Uncharacterized protein</fullName>
    </submittedName>
</protein>
<proteinExistence type="predicted"/>
<feature type="transmembrane region" description="Helical" evidence="1">
    <location>
        <begin position="91"/>
        <end position="115"/>
    </location>
</feature>
<evidence type="ECO:0000256" key="1">
    <source>
        <dbReference type="SAM" id="Phobius"/>
    </source>
</evidence>
<accession>A0AAV4CY31</accession>
<organism evidence="2 3">
    <name type="scientific">Plakobranchus ocellatus</name>
    <dbReference type="NCBI Taxonomy" id="259542"/>
    <lineage>
        <taxon>Eukaryota</taxon>
        <taxon>Metazoa</taxon>
        <taxon>Spiralia</taxon>
        <taxon>Lophotrochozoa</taxon>
        <taxon>Mollusca</taxon>
        <taxon>Gastropoda</taxon>
        <taxon>Heterobranchia</taxon>
        <taxon>Euthyneura</taxon>
        <taxon>Panpulmonata</taxon>
        <taxon>Sacoglossa</taxon>
        <taxon>Placobranchoidea</taxon>
        <taxon>Plakobranchidae</taxon>
        <taxon>Plakobranchus</taxon>
    </lineage>
</organism>
<evidence type="ECO:0000313" key="3">
    <source>
        <dbReference type="Proteomes" id="UP000735302"/>
    </source>
</evidence>
<dbReference type="Proteomes" id="UP000735302">
    <property type="component" value="Unassembled WGS sequence"/>
</dbReference>
<sequence>MLFRKVVCTYISKSIFLLQSEHSTSYGGLAHLTTREPGDTQKPNITWTREIGAEMKELGNTRNELEETAEERQIWTFFMEKRTEGLMMTMILMLVLLLMMMMMMLVMMIMMMAMMDNDTQL</sequence>
<comment type="caution">
    <text evidence="2">The sequence shown here is derived from an EMBL/GenBank/DDBJ whole genome shotgun (WGS) entry which is preliminary data.</text>
</comment>